<dbReference type="InterPro" id="IPR036390">
    <property type="entry name" value="WH_DNA-bd_sf"/>
</dbReference>
<dbReference type="GO" id="GO:0046686">
    <property type="term" value="P:response to cadmium ion"/>
    <property type="evidence" value="ECO:0007669"/>
    <property type="project" value="TreeGrafter"/>
</dbReference>
<dbReference type="GO" id="GO:0010288">
    <property type="term" value="P:response to lead ion"/>
    <property type="evidence" value="ECO:0007669"/>
    <property type="project" value="TreeGrafter"/>
</dbReference>
<dbReference type="InterPro" id="IPR036388">
    <property type="entry name" value="WH-like_DNA-bd_sf"/>
</dbReference>
<accession>A0A852R329</accession>
<evidence type="ECO:0000313" key="2">
    <source>
        <dbReference type="EMBL" id="NYD28011.1"/>
    </source>
</evidence>
<dbReference type="InterPro" id="IPR001845">
    <property type="entry name" value="HTH_ArsR_DNA-bd_dom"/>
</dbReference>
<dbReference type="SUPFAM" id="SSF46785">
    <property type="entry name" value="Winged helix' DNA-binding domain"/>
    <property type="match status" value="1"/>
</dbReference>
<dbReference type="GO" id="GO:0003700">
    <property type="term" value="F:DNA-binding transcription factor activity"/>
    <property type="evidence" value="ECO:0007669"/>
    <property type="project" value="InterPro"/>
</dbReference>
<dbReference type="PROSITE" id="PS50987">
    <property type="entry name" value="HTH_ARSR_2"/>
    <property type="match status" value="1"/>
</dbReference>
<dbReference type="PANTHER" id="PTHR39168:SF1">
    <property type="entry name" value="TRANSCRIPTIONAL REGULATORY PROTEIN"/>
    <property type="match status" value="1"/>
</dbReference>
<dbReference type="Gene3D" id="1.10.10.10">
    <property type="entry name" value="Winged helix-like DNA-binding domain superfamily/Winged helix DNA-binding domain"/>
    <property type="match status" value="1"/>
</dbReference>
<protein>
    <submittedName>
        <fullName evidence="2">DNA-binding transcriptional ArsR family regulator</fullName>
    </submittedName>
</protein>
<dbReference type="EMBL" id="JACCBD010000001">
    <property type="protein sequence ID" value="NYD28011.1"/>
    <property type="molecule type" value="Genomic_DNA"/>
</dbReference>
<reference evidence="2 3" key="1">
    <citation type="submission" date="2020-07" db="EMBL/GenBank/DDBJ databases">
        <title>Sequencing the genomes of 1000 actinobacteria strains.</title>
        <authorList>
            <person name="Klenk H.-P."/>
        </authorList>
    </citation>
    <scope>NUCLEOTIDE SEQUENCE [LARGE SCALE GENOMIC DNA]</scope>
    <source>
        <strain evidence="2 3">DSM 17380</strain>
    </source>
</reference>
<proteinExistence type="predicted"/>
<dbReference type="Proteomes" id="UP000586095">
    <property type="component" value="Unassembled WGS sequence"/>
</dbReference>
<dbReference type="GO" id="GO:0003677">
    <property type="term" value="F:DNA binding"/>
    <property type="evidence" value="ECO:0007669"/>
    <property type="project" value="UniProtKB-KW"/>
</dbReference>
<dbReference type="RefSeq" id="WP_185987752.1">
    <property type="nucleotide sequence ID" value="NZ_BAAALZ010000001.1"/>
</dbReference>
<gene>
    <name evidence="2" type="ORF">BJ960_002814</name>
</gene>
<dbReference type="SMART" id="SM00418">
    <property type="entry name" value="HTH_ARSR"/>
    <property type="match status" value="1"/>
</dbReference>
<evidence type="ECO:0000313" key="3">
    <source>
        <dbReference type="Proteomes" id="UP000586095"/>
    </source>
</evidence>
<keyword evidence="3" id="KW-1185">Reference proteome</keyword>
<sequence>MEGTSSPELAAMAAVFANEARATMLLVMLDGRAWTLTELSNAASIARSSASEHADKLLTAGLVEEVRQGRHRYLRIAGSRAAALVEHLAAFSGRVRPAPQSLGAQHRDRAIRDARTCYRHLAGKLGVALADSMREQGLIASDFSLSDRGRVWLERLGIELPTRPNRPLTRPCLDWTERREHVAGLAAELLLETCRERAWIEPVAPRSRAVRLTAAGQLGLSGLLAPAPWDAAPTARIGNAEI</sequence>
<evidence type="ECO:0000259" key="1">
    <source>
        <dbReference type="PROSITE" id="PS50987"/>
    </source>
</evidence>
<feature type="domain" description="HTH arsR-type" evidence="1">
    <location>
        <begin position="1"/>
        <end position="96"/>
    </location>
</feature>
<dbReference type="GO" id="GO:0097063">
    <property type="term" value="F:cadmium ion sensor activity"/>
    <property type="evidence" value="ECO:0007669"/>
    <property type="project" value="TreeGrafter"/>
</dbReference>
<dbReference type="InterPro" id="IPR052543">
    <property type="entry name" value="HTH_Metal-responsive_Reg"/>
</dbReference>
<organism evidence="2 3">
    <name type="scientific">Leucobacter aridicollis</name>
    <dbReference type="NCBI Taxonomy" id="283878"/>
    <lineage>
        <taxon>Bacteria</taxon>
        <taxon>Bacillati</taxon>
        <taxon>Actinomycetota</taxon>
        <taxon>Actinomycetes</taxon>
        <taxon>Micrococcales</taxon>
        <taxon>Microbacteriaceae</taxon>
        <taxon>Leucobacter</taxon>
    </lineage>
</organism>
<comment type="caution">
    <text evidence="2">The sequence shown here is derived from an EMBL/GenBank/DDBJ whole genome shotgun (WGS) entry which is preliminary data.</text>
</comment>
<dbReference type="AlphaFoldDB" id="A0A852R329"/>
<dbReference type="GO" id="GO:0032791">
    <property type="term" value="F:lead ion binding"/>
    <property type="evidence" value="ECO:0007669"/>
    <property type="project" value="TreeGrafter"/>
</dbReference>
<name>A0A852R329_9MICO</name>
<keyword evidence="2" id="KW-0238">DNA-binding</keyword>
<dbReference type="PANTHER" id="PTHR39168">
    <property type="entry name" value="TRANSCRIPTIONAL REGULATOR-RELATED"/>
    <property type="match status" value="1"/>
</dbReference>